<dbReference type="AlphaFoldDB" id="A2EDZ5"/>
<dbReference type="VEuPathDB" id="TrichDB:TVAGG3_0890140"/>
<accession>A2EDZ5</accession>
<dbReference type="VEuPathDB" id="TrichDB:TVAG_230670"/>
<feature type="transmembrane region" description="Helical" evidence="1">
    <location>
        <begin position="12"/>
        <end position="29"/>
    </location>
</feature>
<keyword evidence="1" id="KW-0812">Transmembrane</keyword>
<dbReference type="EMBL" id="DS113364">
    <property type="protein sequence ID" value="EAY09107.1"/>
    <property type="molecule type" value="Genomic_DNA"/>
</dbReference>
<keyword evidence="1" id="KW-0472">Membrane</keyword>
<dbReference type="InParanoid" id="A2EDZ5"/>
<evidence type="ECO:0000313" key="2">
    <source>
        <dbReference type="EMBL" id="EAY09107.1"/>
    </source>
</evidence>
<evidence type="ECO:0000313" key="3">
    <source>
        <dbReference type="Proteomes" id="UP000001542"/>
    </source>
</evidence>
<keyword evidence="3" id="KW-1185">Reference proteome</keyword>
<sequence length="357" mass="41008">MPPSSKLRSGILIWMTIPVLVIFIFLASTKPKSPTKVKENRKIYIPKKPIWKLGENPPPQKLSNSSANEKLYVMIIDSEYESNPYHCIMKNQWVDKFIKNPKVDGVEMYSVNAWTNQECNLSSITIPEIPKQKINPSAYLLYNALSMTLNRTDAGWIFIIGDAAYIHVDRFFEWVSRIMNSHNPEYEIFMTGSCVEERYFFQMLLTSSGILISRKFAENLVKSGSDSLWYVSYSVGITSDEILAKISDKLGQYIPGTQTSVLVGRGFTDKLHYELLTEKQFDSLPKCKIPEEYLNSVPGELSLCISQILKFNQIISWSGTYQIGKLEFLKNAEKMMNNNPDDLGYYWDRLYLALCKL</sequence>
<dbReference type="KEGG" id="tva:4767023"/>
<name>A2EDZ5_TRIV3</name>
<reference evidence="2" key="1">
    <citation type="submission" date="2006-10" db="EMBL/GenBank/DDBJ databases">
        <authorList>
            <person name="Amadeo P."/>
            <person name="Zhao Q."/>
            <person name="Wortman J."/>
            <person name="Fraser-Liggett C."/>
            <person name="Carlton J."/>
        </authorList>
    </citation>
    <scope>NUCLEOTIDE SEQUENCE</scope>
    <source>
        <strain evidence="2">G3</strain>
    </source>
</reference>
<keyword evidence="1" id="KW-1133">Transmembrane helix</keyword>
<dbReference type="OrthoDB" id="9985088at2759"/>
<reference evidence="2" key="2">
    <citation type="journal article" date="2007" name="Science">
        <title>Draft genome sequence of the sexually transmitted pathogen Trichomonas vaginalis.</title>
        <authorList>
            <person name="Carlton J.M."/>
            <person name="Hirt R.P."/>
            <person name="Silva J.C."/>
            <person name="Delcher A.L."/>
            <person name="Schatz M."/>
            <person name="Zhao Q."/>
            <person name="Wortman J.R."/>
            <person name="Bidwell S.L."/>
            <person name="Alsmark U.C.M."/>
            <person name="Besteiro S."/>
            <person name="Sicheritz-Ponten T."/>
            <person name="Noel C.J."/>
            <person name="Dacks J.B."/>
            <person name="Foster P.G."/>
            <person name="Simillion C."/>
            <person name="Van de Peer Y."/>
            <person name="Miranda-Saavedra D."/>
            <person name="Barton G.J."/>
            <person name="Westrop G.D."/>
            <person name="Mueller S."/>
            <person name="Dessi D."/>
            <person name="Fiori P.L."/>
            <person name="Ren Q."/>
            <person name="Paulsen I."/>
            <person name="Zhang H."/>
            <person name="Bastida-Corcuera F.D."/>
            <person name="Simoes-Barbosa A."/>
            <person name="Brown M.T."/>
            <person name="Hayes R.D."/>
            <person name="Mukherjee M."/>
            <person name="Okumura C.Y."/>
            <person name="Schneider R."/>
            <person name="Smith A.J."/>
            <person name="Vanacova S."/>
            <person name="Villalvazo M."/>
            <person name="Haas B.J."/>
            <person name="Pertea M."/>
            <person name="Feldblyum T.V."/>
            <person name="Utterback T.R."/>
            <person name="Shu C.L."/>
            <person name="Osoegawa K."/>
            <person name="de Jong P.J."/>
            <person name="Hrdy I."/>
            <person name="Horvathova L."/>
            <person name="Zubacova Z."/>
            <person name="Dolezal P."/>
            <person name="Malik S.B."/>
            <person name="Logsdon J.M. Jr."/>
            <person name="Henze K."/>
            <person name="Gupta A."/>
            <person name="Wang C.C."/>
            <person name="Dunne R.L."/>
            <person name="Upcroft J.A."/>
            <person name="Upcroft P."/>
            <person name="White O."/>
            <person name="Salzberg S.L."/>
            <person name="Tang P."/>
            <person name="Chiu C.-H."/>
            <person name="Lee Y.-S."/>
            <person name="Embley T.M."/>
            <person name="Coombs G.H."/>
            <person name="Mottram J.C."/>
            <person name="Tachezy J."/>
            <person name="Fraser-Liggett C.M."/>
            <person name="Johnson P.J."/>
        </authorList>
    </citation>
    <scope>NUCLEOTIDE SEQUENCE [LARGE SCALE GENOMIC DNA]</scope>
    <source>
        <strain evidence="2">G3</strain>
    </source>
</reference>
<organism evidence="2 3">
    <name type="scientific">Trichomonas vaginalis (strain ATCC PRA-98 / G3)</name>
    <dbReference type="NCBI Taxonomy" id="412133"/>
    <lineage>
        <taxon>Eukaryota</taxon>
        <taxon>Metamonada</taxon>
        <taxon>Parabasalia</taxon>
        <taxon>Trichomonadida</taxon>
        <taxon>Trichomonadidae</taxon>
        <taxon>Trichomonas</taxon>
    </lineage>
</organism>
<evidence type="ECO:0000256" key="1">
    <source>
        <dbReference type="SAM" id="Phobius"/>
    </source>
</evidence>
<dbReference type="Proteomes" id="UP000001542">
    <property type="component" value="Unassembled WGS sequence"/>
</dbReference>
<gene>
    <name evidence="2" type="ORF">TVAG_230670</name>
</gene>
<proteinExistence type="predicted"/>
<dbReference type="RefSeq" id="XP_001321330.1">
    <property type="nucleotide sequence ID" value="XM_001321295.1"/>
</dbReference>
<protein>
    <submittedName>
        <fullName evidence="2">Uncharacterized protein</fullName>
    </submittedName>
</protein>